<protein>
    <submittedName>
        <fullName evidence="3">F-box protein</fullName>
    </submittedName>
</protein>
<dbReference type="SUPFAM" id="SSF81383">
    <property type="entry name" value="F-box domain"/>
    <property type="match status" value="1"/>
</dbReference>
<proteinExistence type="predicted"/>
<evidence type="ECO:0000313" key="3">
    <source>
        <dbReference type="EMBL" id="EXC35512.1"/>
    </source>
</evidence>
<dbReference type="Pfam" id="PF07734">
    <property type="entry name" value="FBA_1"/>
    <property type="match status" value="1"/>
</dbReference>
<evidence type="ECO:0000259" key="1">
    <source>
        <dbReference type="Pfam" id="PF00646"/>
    </source>
</evidence>
<dbReference type="InterPro" id="IPR001810">
    <property type="entry name" value="F-box_dom"/>
</dbReference>
<keyword evidence="4" id="KW-1185">Reference proteome</keyword>
<gene>
    <name evidence="3" type="ORF">L484_026819</name>
</gene>
<dbReference type="PANTHER" id="PTHR35546:SF25">
    <property type="entry name" value="F-BOX DOMAIN-CONTAINING PROTEIN"/>
    <property type="match status" value="1"/>
</dbReference>
<dbReference type="InterPro" id="IPR055290">
    <property type="entry name" value="At3g26010-like"/>
</dbReference>
<dbReference type="EMBL" id="KE346359">
    <property type="protein sequence ID" value="EXC35512.1"/>
    <property type="molecule type" value="Genomic_DNA"/>
</dbReference>
<reference evidence="4" key="1">
    <citation type="submission" date="2013-01" db="EMBL/GenBank/DDBJ databases">
        <title>Draft Genome Sequence of a Mulberry Tree, Morus notabilis C.K. Schneid.</title>
        <authorList>
            <person name="He N."/>
            <person name="Zhao S."/>
        </authorList>
    </citation>
    <scope>NUCLEOTIDE SEQUENCE</scope>
</reference>
<evidence type="ECO:0000259" key="2">
    <source>
        <dbReference type="Pfam" id="PF07734"/>
    </source>
</evidence>
<dbReference type="NCBIfam" id="TIGR01640">
    <property type="entry name" value="F_box_assoc_1"/>
    <property type="match status" value="1"/>
</dbReference>
<dbReference type="InterPro" id="IPR006527">
    <property type="entry name" value="F-box-assoc_dom_typ1"/>
</dbReference>
<dbReference type="Gene3D" id="1.20.1280.50">
    <property type="match status" value="1"/>
</dbReference>
<dbReference type="PANTHER" id="PTHR35546">
    <property type="entry name" value="F-BOX PROTEIN INTERACTION DOMAIN PROTEIN-RELATED"/>
    <property type="match status" value="1"/>
</dbReference>
<feature type="domain" description="F-box associated beta-propeller type 1" evidence="2">
    <location>
        <begin position="160"/>
        <end position="334"/>
    </location>
</feature>
<evidence type="ECO:0000313" key="4">
    <source>
        <dbReference type="Proteomes" id="UP000030645"/>
    </source>
</evidence>
<dbReference type="Pfam" id="PF00646">
    <property type="entry name" value="F-box"/>
    <property type="match status" value="1"/>
</dbReference>
<organism evidence="3 4">
    <name type="scientific">Morus notabilis</name>
    <dbReference type="NCBI Taxonomy" id="981085"/>
    <lineage>
        <taxon>Eukaryota</taxon>
        <taxon>Viridiplantae</taxon>
        <taxon>Streptophyta</taxon>
        <taxon>Embryophyta</taxon>
        <taxon>Tracheophyta</taxon>
        <taxon>Spermatophyta</taxon>
        <taxon>Magnoliopsida</taxon>
        <taxon>eudicotyledons</taxon>
        <taxon>Gunneridae</taxon>
        <taxon>Pentapetalae</taxon>
        <taxon>rosids</taxon>
        <taxon>fabids</taxon>
        <taxon>Rosales</taxon>
        <taxon>Moraceae</taxon>
        <taxon>Moreae</taxon>
        <taxon>Morus</taxon>
    </lineage>
</organism>
<name>W9SND6_9ROSA</name>
<dbReference type="STRING" id="981085.W9SND6"/>
<dbReference type="InterPro" id="IPR017451">
    <property type="entry name" value="F-box-assoc_interact_dom"/>
</dbReference>
<dbReference type="OrthoDB" id="1916346at2759"/>
<accession>W9SND6</accession>
<dbReference type="AlphaFoldDB" id="W9SND6"/>
<dbReference type="Proteomes" id="UP000030645">
    <property type="component" value="Unassembled WGS sequence"/>
</dbReference>
<dbReference type="InterPro" id="IPR036047">
    <property type="entry name" value="F-box-like_dom_sf"/>
</dbReference>
<feature type="domain" description="F-box" evidence="1">
    <location>
        <begin position="79"/>
        <end position="110"/>
    </location>
</feature>
<sequence>MDDNLITMDSDDDEIFDSDEDIFDETVDVMNARLSLTKSTRGFRVCHEHSDEEIDQDTDGCSKCSKLWKHKKDMTIQDVVKEQVLCLLPAKALCRCKSVCKEWNQWITRPFLAHLQSYSFRDISGLFCQIPYTIKPFFISLNHSASGVPSPTLSFLPEDVKVCATCNGLLCCKSHVSFDTKYYICNPANKEWMVLPKPELYHGLNSAAVLAFEPTADNVKAHFQLICAVPLIDTPVVYFEIYSSRSNSWRAAKTECWEPDALVLNDDGFFLNGVALWETSHSDQVLAFQLKDEQYGTLPLPQRKGSKGALSAIHGELCYILPHEEENEVTMEIYGGLNMSLKYNIPLSPEACSEVGGKELRALPCVNEDLLTLLVGNKMCVYHVKEGKLEIIRNVYTQDGRFLPYVNSLVPVGQQLVENDEYSGI</sequence>
<dbReference type="eggNOG" id="ENOG502RQDC">
    <property type="taxonomic scope" value="Eukaryota"/>
</dbReference>
<dbReference type="KEGG" id="mnt:21409462"/>